<dbReference type="EMBL" id="CAFBLS010000327">
    <property type="protein sequence ID" value="CAB4886752.1"/>
    <property type="molecule type" value="Genomic_DNA"/>
</dbReference>
<organism evidence="1">
    <name type="scientific">freshwater metagenome</name>
    <dbReference type="NCBI Taxonomy" id="449393"/>
    <lineage>
        <taxon>unclassified sequences</taxon>
        <taxon>metagenomes</taxon>
        <taxon>ecological metagenomes</taxon>
    </lineage>
</organism>
<sequence length="152" mass="16582">MIMSLAIGVMGLGLGIFAAIRLSWLRRTYSLLQSTDAGETFVEVVARTREEFEALSEHVRRLDRGLLETRGEVTQALRHVSVVRYDAFGDLAGRFSYSAAVLDDSGDGLIFTSIHGRTETRTYLKGLHAGKPDITLSPEELEAIALARGGNG</sequence>
<gene>
    <name evidence="1" type="ORF">UFOPK3402_01962</name>
</gene>
<reference evidence="1" key="1">
    <citation type="submission" date="2020-05" db="EMBL/GenBank/DDBJ databases">
        <authorList>
            <person name="Chiriac C."/>
            <person name="Salcher M."/>
            <person name="Ghai R."/>
            <person name="Kavagutti S V."/>
        </authorList>
    </citation>
    <scope>NUCLEOTIDE SEQUENCE</scope>
</reference>
<dbReference type="Pfam" id="PF14584">
    <property type="entry name" value="DUF4446"/>
    <property type="match status" value="1"/>
</dbReference>
<name>A0A6J7ET13_9ZZZZ</name>
<dbReference type="AlphaFoldDB" id="A0A6J7ET13"/>
<accession>A0A6J7ET13</accession>
<proteinExistence type="predicted"/>
<evidence type="ECO:0000313" key="1">
    <source>
        <dbReference type="EMBL" id="CAB4886752.1"/>
    </source>
</evidence>
<protein>
    <submittedName>
        <fullName evidence="1">Unannotated protein</fullName>
    </submittedName>
</protein>
<dbReference type="InterPro" id="IPR027981">
    <property type="entry name" value="DUF4446"/>
</dbReference>